<evidence type="ECO:0000256" key="2">
    <source>
        <dbReference type="ARBA" id="ARBA00023002"/>
    </source>
</evidence>
<evidence type="ECO:0000256" key="4">
    <source>
        <dbReference type="PIRSR" id="PIRSR036492-1"/>
    </source>
</evidence>
<dbReference type="InterPro" id="IPR012394">
    <property type="entry name" value="Aldehyde_DH_NAD(P)"/>
</dbReference>
<keyword evidence="8" id="KW-1133">Transmembrane helix</keyword>
<feature type="active site" evidence="4">
    <location>
        <position position="264"/>
    </location>
</feature>
<keyword evidence="11" id="KW-1185">Reference proteome</keyword>
<feature type="domain" description="Aldehyde dehydrogenase" evidence="9">
    <location>
        <begin position="8"/>
        <end position="452"/>
    </location>
</feature>
<evidence type="ECO:0000256" key="5">
    <source>
        <dbReference type="PROSITE-ProRule" id="PRU10007"/>
    </source>
</evidence>
<dbReference type="GO" id="GO:0016620">
    <property type="term" value="F:oxidoreductase activity, acting on the aldehyde or oxo group of donors, NAD or NADP as acceptor"/>
    <property type="evidence" value="ECO:0007669"/>
    <property type="project" value="InterPro"/>
</dbReference>
<name>A0A3N0E2Y6_9ACTN</name>
<evidence type="ECO:0000256" key="6">
    <source>
        <dbReference type="RuleBase" id="RU003345"/>
    </source>
</evidence>
<evidence type="ECO:0000256" key="7">
    <source>
        <dbReference type="SAM" id="MobiDB-lite"/>
    </source>
</evidence>
<dbReference type="GO" id="GO:0006081">
    <property type="term" value="P:aldehyde metabolic process"/>
    <property type="evidence" value="ECO:0007669"/>
    <property type="project" value="InterPro"/>
</dbReference>
<keyword evidence="2 3" id="KW-0560">Oxidoreductase</keyword>
<keyword evidence="8" id="KW-0472">Membrane</keyword>
<evidence type="ECO:0000259" key="9">
    <source>
        <dbReference type="Pfam" id="PF00171"/>
    </source>
</evidence>
<comment type="similarity">
    <text evidence="1 3 6">Belongs to the aldehyde dehydrogenase family.</text>
</comment>
<evidence type="ECO:0000313" key="11">
    <source>
        <dbReference type="Proteomes" id="UP000269198"/>
    </source>
</evidence>
<keyword evidence="8" id="KW-0812">Transmembrane</keyword>
<dbReference type="InterPro" id="IPR015590">
    <property type="entry name" value="Aldehyde_DH_dom"/>
</dbReference>
<dbReference type="Proteomes" id="UP000269198">
    <property type="component" value="Unassembled WGS sequence"/>
</dbReference>
<dbReference type="InterPro" id="IPR029510">
    <property type="entry name" value="Ald_DH_CS_GLU"/>
</dbReference>
<dbReference type="RefSeq" id="WP_123202967.1">
    <property type="nucleotide sequence ID" value="NZ_RJMB01000025.1"/>
</dbReference>
<feature type="transmembrane region" description="Helical" evidence="8">
    <location>
        <begin position="405"/>
        <end position="424"/>
    </location>
</feature>
<dbReference type="PROSITE" id="PS00687">
    <property type="entry name" value="ALDEHYDE_DEHYDR_GLU"/>
    <property type="match status" value="1"/>
</dbReference>
<protein>
    <recommendedName>
        <fullName evidence="3">Aldehyde dehydrogenase</fullName>
    </recommendedName>
</protein>
<dbReference type="InterPro" id="IPR016163">
    <property type="entry name" value="Ald_DH_C"/>
</dbReference>
<dbReference type="AlphaFoldDB" id="A0A3N0E2Y6"/>
<evidence type="ECO:0000256" key="1">
    <source>
        <dbReference type="ARBA" id="ARBA00009986"/>
    </source>
</evidence>
<comment type="caution">
    <text evidence="10">The sequence shown here is derived from an EMBL/GenBank/DDBJ whole genome shotgun (WGS) entry which is preliminary data.</text>
</comment>
<dbReference type="InterPro" id="IPR016162">
    <property type="entry name" value="Ald_DH_N"/>
</dbReference>
<feature type="active site" evidence="4 5">
    <location>
        <position position="230"/>
    </location>
</feature>
<evidence type="ECO:0000256" key="8">
    <source>
        <dbReference type="SAM" id="Phobius"/>
    </source>
</evidence>
<dbReference type="SUPFAM" id="SSF53720">
    <property type="entry name" value="ALDH-like"/>
    <property type="match status" value="1"/>
</dbReference>
<dbReference type="OrthoDB" id="3802174at2"/>
<proteinExistence type="inferred from homology"/>
<dbReference type="Pfam" id="PF00171">
    <property type="entry name" value="Aldedh"/>
    <property type="match status" value="1"/>
</dbReference>
<dbReference type="CDD" id="cd07099">
    <property type="entry name" value="ALDH_DDALDH"/>
    <property type="match status" value="1"/>
</dbReference>
<evidence type="ECO:0000256" key="3">
    <source>
        <dbReference type="PIRNR" id="PIRNR036492"/>
    </source>
</evidence>
<dbReference type="PANTHER" id="PTHR11699">
    <property type="entry name" value="ALDEHYDE DEHYDROGENASE-RELATED"/>
    <property type="match status" value="1"/>
</dbReference>
<dbReference type="EMBL" id="RJMB01000025">
    <property type="protein sequence ID" value="RNL82202.1"/>
    <property type="molecule type" value="Genomic_DNA"/>
</dbReference>
<evidence type="ECO:0000313" key="10">
    <source>
        <dbReference type="EMBL" id="RNL82202.1"/>
    </source>
</evidence>
<organism evidence="10 11">
    <name type="scientific">Halostreptopolyspora alba</name>
    <dbReference type="NCBI Taxonomy" id="2487137"/>
    <lineage>
        <taxon>Bacteria</taxon>
        <taxon>Bacillati</taxon>
        <taxon>Actinomycetota</taxon>
        <taxon>Actinomycetes</taxon>
        <taxon>Streptosporangiales</taxon>
        <taxon>Nocardiopsidaceae</taxon>
        <taxon>Halostreptopolyspora</taxon>
    </lineage>
</organism>
<gene>
    <name evidence="10" type="ORF">EFW17_20045</name>
</gene>
<dbReference type="Gene3D" id="3.40.605.10">
    <property type="entry name" value="Aldehyde Dehydrogenase, Chain A, domain 1"/>
    <property type="match status" value="1"/>
</dbReference>
<feature type="region of interest" description="Disordered" evidence="7">
    <location>
        <begin position="1"/>
        <end position="21"/>
    </location>
</feature>
<dbReference type="PIRSF" id="PIRSF036492">
    <property type="entry name" value="ALDH"/>
    <property type="match status" value="1"/>
</dbReference>
<accession>A0A3N0E2Y6</accession>
<reference evidence="10 11" key="1">
    <citation type="submission" date="2018-11" db="EMBL/GenBank/DDBJ databases">
        <title>The genome draft of YIM 96095.</title>
        <authorList>
            <person name="Tang S.-K."/>
            <person name="Chunyu W.-X."/>
            <person name="Feng Y.-Z."/>
        </authorList>
    </citation>
    <scope>NUCLEOTIDE SEQUENCE [LARGE SCALE GENOMIC DNA]</scope>
    <source>
        <strain evidence="10 11">YIM 96095</strain>
    </source>
</reference>
<dbReference type="InterPro" id="IPR016161">
    <property type="entry name" value="Ald_DH/histidinol_DH"/>
</dbReference>
<dbReference type="Gene3D" id="3.40.309.10">
    <property type="entry name" value="Aldehyde Dehydrogenase, Chain A, domain 2"/>
    <property type="match status" value="1"/>
</dbReference>
<sequence length="485" mass="51089">MTQERTPASTPPVGTGVPERRGTVDHAVRTARRVAPAWAKLSFKTRRELLSRWKRLMVAKLDELTTLITDETGKPHADALLEVSLTAEHLHWAARNSHRVLGTRRVRSGPLGIDQSATLGYEPLGVVGVIGPWNYPLFTPMGSISYALAAGNAVVFKPSELTPGVGEWLATTFAAATGHTGVLQTVTGDGEAGAALCASGTDKIAFTGSAETARAVMAQCAQTLTPIVAECGGKDAMIVDSGADLDAAAEAAVFGAMGNAGQTCVGVERVYVLDDLHEEFTRKVVALASGITPGETPDADYGPMTTRSQADTVHRHVVDALERGGRAVLGGTDSVEGRMVTPVVLVDVPEDASAVTEETFGPTLVVNRVADAEEALRRANASEYGLGGVVFSGDRRRALRLARRMRAGAVSIGAVIAFAAIPALPFGGTGASGFGRIHGADGLREFSRAKSVTRRRFRLPINVVSFARTPKDIALTRSLLTRRHG</sequence>